<evidence type="ECO:0000313" key="3">
    <source>
        <dbReference type="Proteomes" id="UP000824176"/>
    </source>
</evidence>
<dbReference type="Proteomes" id="UP000824176">
    <property type="component" value="Unassembled WGS sequence"/>
</dbReference>
<organism evidence="2 3">
    <name type="scientific">Candidatus Mucispirillum faecigallinarum</name>
    <dbReference type="NCBI Taxonomy" id="2838699"/>
    <lineage>
        <taxon>Bacteria</taxon>
        <taxon>Pseudomonadati</taxon>
        <taxon>Deferribacterota</taxon>
        <taxon>Deferribacteres</taxon>
        <taxon>Deferribacterales</taxon>
        <taxon>Mucispirillaceae</taxon>
        <taxon>Mucispirillum</taxon>
    </lineage>
</organism>
<dbReference type="InterPro" id="IPR036291">
    <property type="entry name" value="NAD(P)-bd_dom_sf"/>
</dbReference>
<dbReference type="Pfam" id="PF08240">
    <property type="entry name" value="ADH_N"/>
    <property type="match status" value="1"/>
</dbReference>
<name>A0A9D2GUL6_9BACT</name>
<dbReference type="InterPro" id="IPR020843">
    <property type="entry name" value="ER"/>
</dbReference>
<sequence>MKAVQIEGYSRQIKTVLKDIDIPEINDDEILVKVKVAAVNPLDLLVMQGSIRLIQDYKMPVTLGSECAGVVESVGKNVHNFKSGDKVYARLPQPHPGAFAEYVSINQSAAAKMPKNYSFKEAAAIPLAALTAYQAITEELNVETNKNLLITGGSGSFGYIAVPVAKALGLNVIVTGNSRAKENILSLGAARYIDYKKENYYDVLANIDYIIDTLGNKEFNHSLSVLKKGGTIVSLKGVPNKEFAVKNNFPFLKRLLFTLAGKKYDKEAEKQDKKYKFLFVRADGSQLKKITKIIEDNNIKPLIDEHTFSLDNIDDALNLLAKGNINGKIIVEIDK</sequence>
<dbReference type="GO" id="GO:0016491">
    <property type="term" value="F:oxidoreductase activity"/>
    <property type="evidence" value="ECO:0007669"/>
    <property type="project" value="InterPro"/>
</dbReference>
<reference evidence="2" key="1">
    <citation type="journal article" date="2021" name="PeerJ">
        <title>Extensive microbial diversity within the chicken gut microbiome revealed by metagenomics and culture.</title>
        <authorList>
            <person name="Gilroy R."/>
            <person name="Ravi A."/>
            <person name="Getino M."/>
            <person name="Pursley I."/>
            <person name="Horton D.L."/>
            <person name="Alikhan N.F."/>
            <person name="Baker D."/>
            <person name="Gharbi K."/>
            <person name="Hall N."/>
            <person name="Watson M."/>
            <person name="Adriaenssens E.M."/>
            <person name="Foster-Nyarko E."/>
            <person name="Jarju S."/>
            <person name="Secka A."/>
            <person name="Antonio M."/>
            <person name="Oren A."/>
            <person name="Chaudhuri R.R."/>
            <person name="La Ragione R."/>
            <person name="Hildebrand F."/>
            <person name="Pallen M.J."/>
        </authorList>
    </citation>
    <scope>NUCLEOTIDE SEQUENCE</scope>
    <source>
        <strain evidence="2">ChiW4-1371</strain>
    </source>
</reference>
<evidence type="ECO:0000313" key="2">
    <source>
        <dbReference type="EMBL" id="HIZ89005.1"/>
    </source>
</evidence>
<dbReference type="PANTHER" id="PTHR11695">
    <property type="entry name" value="ALCOHOL DEHYDROGENASE RELATED"/>
    <property type="match status" value="1"/>
</dbReference>
<dbReference type="AlphaFoldDB" id="A0A9D2GUL6"/>
<gene>
    <name evidence="2" type="ORF">H9804_03590</name>
</gene>
<dbReference type="SUPFAM" id="SSF51735">
    <property type="entry name" value="NAD(P)-binding Rossmann-fold domains"/>
    <property type="match status" value="1"/>
</dbReference>
<proteinExistence type="predicted"/>
<dbReference type="InterPro" id="IPR013154">
    <property type="entry name" value="ADH-like_N"/>
</dbReference>
<evidence type="ECO:0000259" key="1">
    <source>
        <dbReference type="SMART" id="SM00829"/>
    </source>
</evidence>
<accession>A0A9D2GUL6</accession>
<dbReference type="Gene3D" id="3.40.50.720">
    <property type="entry name" value="NAD(P)-binding Rossmann-like Domain"/>
    <property type="match status" value="1"/>
</dbReference>
<dbReference type="PANTHER" id="PTHR11695:SF294">
    <property type="entry name" value="RETICULON-4-INTERACTING PROTEIN 1, MITOCHONDRIAL"/>
    <property type="match status" value="1"/>
</dbReference>
<dbReference type="InterPro" id="IPR050700">
    <property type="entry name" value="YIM1/Zinc_Alcohol_DH_Fams"/>
</dbReference>
<reference evidence="2" key="2">
    <citation type="submission" date="2021-04" db="EMBL/GenBank/DDBJ databases">
        <authorList>
            <person name="Gilroy R."/>
        </authorList>
    </citation>
    <scope>NUCLEOTIDE SEQUENCE</scope>
    <source>
        <strain evidence="2">ChiW4-1371</strain>
    </source>
</reference>
<dbReference type="EMBL" id="DXAQ01000053">
    <property type="protein sequence ID" value="HIZ89005.1"/>
    <property type="molecule type" value="Genomic_DNA"/>
</dbReference>
<dbReference type="CDD" id="cd05289">
    <property type="entry name" value="MDR_like_2"/>
    <property type="match status" value="1"/>
</dbReference>
<protein>
    <submittedName>
        <fullName evidence="2">NADP-dependent oxidoreductase</fullName>
    </submittedName>
</protein>
<dbReference type="SMART" id="SM00829">
    <property type="entry name" value="PKS_ER"/>
    <property type="match status" value="1"/>
</dbReference>
<dbReference type="Gene3D" id="3.90.180.10">
    <property type="entry name" value="Medium-chain alcohol dehydrogenases, catalytic domain"/>
    <property type="match status" value="1"/>
</dbReference>
<feature type="domain" description="Enoyl reductase (ER)" evidence="1">
    <location>
        <begin position="15"/>
        <end position="331"/>
    </location>
</feature>
<dbReference type="Pfam" id="PF13602">
    <property type="entry name" value="ADH_zinc_N_2"/>
    <property type="match status" value="1"/>
</dbReference>
<dbReference type="SUPFAM" id="SSF50129">
    <property type="entry name" value="GroES-like"/>
    <property type="match status" value="1"/>
</dbReference>
<comment type="caution">
    <text evidence="2">The sequence shown here is derived from an EMBL/GenBank/DDBJ whole genome shotgun (WGS) entry which is preliminary data.</text>
</comment>
<dbReference type="InterPro" id="IPR011032">
    <property type="entry name" value="GroES-like_sf"/>
</dbReference>